<feature type="coiled-coil region" evidence="1">
    <location>
        <begin position="19"/>
        <end position="87"/>
    </location>
</feature>
<gene>
    <name evidence="3" type="ORF">H6F41_09960</name>
</gene>
<dbReference type="EMBL" id="JACJQB010000016">
    <property type="protein sequence ID" value="MBD2188469.1"/>
    <property type="molecule type" value="Genomic_DNA"/>
</dbReference>
<keyword evidence="4" id="KW-1185">Reference proteome</keyword>
<evidence type="ECO:0000313" key="4">
    <source>
        <dbReference type="Proteomes" id="UP000642094"/>
    </source>
</evidence>
<dbReference type="InterPro" id="IPR043128">
    <property type="entry name" value="Rev_trsase/Diguanyl_cyclase"/>
</dbReference>
<keyword evidence="1" id="KW-0175">Coiled coil</keyword>
<dbReference type="RefSeq" id="WP_190403320.1">
    <property type="nucleotide sequence ID" value="NZ_JACJQB010000016.1"/>
</dbReference>
<protein>
    <submittedName>
        <fullName evidence="3">Diguanylate cyclase</fullName>
    </submittedName>
</protein>
<dbReference type="Pfam" id="PF00990">
    <property type="entry name" value="GGDEF"/>
    <property type="match status" value="1"/>
</dbReference>
<accession>A0ABR7ZY27</accession>
<dbReference type="InterPro" id="IPR029787">
    <property type="entry name" value="Nucleotide_cyclase"/>
</dbReference>
<evidence type="ECO:0000256" key="1">
    <source>
        <dbReference type="SAM" id="Coils"/>
    </source>
</evidence>
<dbReference type="PANTHER" id="PTHR46663:SF2">
    <property type="entry name" value="GGDEF DOMAIN-CONTAINING PROTEIN"/>
    <property type="match status" value="1"/>
</dbReference>
<evidence type="ECO:0000259" key="2">
    <source>
        <dbReference type="PROSITE" id="PS50887"/>
    </source>
</evidence>
<sequence>MTTNANVSGNSVTNEEIPLKLVLDQSKEIKDNVKKAAEQINLVNTALKQEEKISHPYPTIEEVIAQNEEAEQRVTKAAEDLHQVNTELAKHVAERIDIELELQQTKSELLDIRADLSKSQVKEKDALHIALHDSLTGLPNRLLLEQHLDHGLTQARRYSWKLAILFIDLDKFKNVNDSYGHDIGDKVLITVAERLQASVRAEDMVCRWGGDEFICVLLNVNYEDDVINLANKMVEQISQECNFDGTVVSITATVGIALCPRDGETAEILFRQVDRAMYKSKGTDQRVTLFDAAILENPIPSDAIRRPFLP</sequence>
<dbReference type="SMART" id="SM00267">
    <property type="entry name" value="GGDEF"/>
    <property type="match status" value="1"/>
</dbReference>
<dbReference type="Proteomes" id="UP000642094">
    <property type="component" value="Unassembled WGS sequence"/>
</dbReference>
<proteinExistence type="predicted"/>
<dbReference type="Gene3D" id="3.30.70.270">
    <property type="match status" value="1"/>
</dbReference>
<name>A0ABR7ZY27_9CYAN</name>
<comment type="caution">
    <text evidence="3">The sequence shown here is derived from an EMBL/GenBank/DDBJ whole genome shotgun (WGS) entry which is preliminary data.</text>
</comment>
<dbReference type="InterPro" id="IPR000160">
    <property type="entry name" value="GGDEF_dom"/>
</dbReference>
<dbReference type="InterPro" id="IPR052163">
    <property type="entry name" value="DGC-Regulatory_Protein"/>
</dbReference>
<feature type="domain" description="GGDEF" evidence="2">
    <location>
        <begin position="160"/>
        <end position="292"/>
    </location>
</feature>
<dbReference type="NCBIfam" id="TIGR00254">
    <property type="entry name" value="GGDEF"/>
    <property type="match status" value="1"/>
</dbReference>
<reference evidence="3 4" key="1">
    <citation type="journal article" date="2020" name="ISME J.">
        <title>Comparative genomics reveals insights into cyanobacterial evolution and habitat adaptation.</title>
        <authorList>
            <person name="Chen M.Y."/>
            <person name="Teng W.K."/>
            <person name="Zhao L."/>
            <person name="Hu C.X."/>
            <person name="Zhou Y.K."/>
            <person name="Han B.P."/>
            <person name="Song L.R."/>
            <person name="Shu W.S."/>
        </authorList>
    </citation>
    <scope>NUCLEOTIDE SEQUENCE [LARGE SCALE GENOMIC DNA]</scope>
    <source>
        <strain evidence="3 4">FACHB-723</strain>
    </source>
</reference>
<evidence type="ECO:0000313" key="3">
    <source>
        <dbReference type="EMBL" id="MBD2188469.1"/>
    </source>
</evidence>
<dbReference type="PANTHER" id="PTHR46663">
    <property type="entry name" value="DIGUANYLATE CYCLASE DGCT-RELATED"/>
    <property type="match status" value="1"/>
</dbReference>
<organism evidence="3 4">
    <name type="scientific">Pseudanabaena mucicola FACHB-723</name>
    <dbReference type="NCBI Taxonomy" id="2692860"/>
    <lineage>
        <taxon>Bacteria</taxon>
        <taxon>Bacillati</taxon>
        <taxon>Cyanobacteriota</taxon>
        <taxon>Cyanophyceae</taxon>
        <taxon>Pseudanabaenales</taxon>
        <taxon>Pseudanabaenaceae</taxon>
        <taxon>Pseudanabaena</taxon>
    </lineage>
</organism>
<dbReference type="PROSITE" id="PS50887">
    <property type="entry name" value="GGDEF"/>
    <property type="match status" value="1"/>
</dbReference>
<dbReference type="CDD" id="cd01949">
    <property type="entry name" value="GGDEF"/>
    <property type="match status" value="1"/>
</dbReference>
<dbReference type="SUPFAM" id="SSF55073">
    <property type="entry name" value="Nucleotide cyclase"/>
    <property type="match status" value="1"/>
</dbReference>